<dbReference type="PROSITE" id="PS50076">
    <property type="entry name" value="DNAJ_2"/>
    <property type="match status" value="1"/>
</dbReference>
<organism evidence="5">
    <name type="scientific">Antonospora locustae</name>
    <name type="common">Microsporidian parasite</name>
    <name type="synonym">Nosema locustae</name>
    <dbReference type="NCBI Taxonomy" id="278021"/>
    <lineage>
        <taxon>Eukaryota</taxon>
        <taxon>Fungi</taxon>
        <taxon>Fungi incertae sedis</taxon>
        <taxon>Microsporidia</taxon>
        <taxon>Antonospora</taxon>
    </lineage>
</organism>
<dbReference type="InterPro" id="IPR036386">
    <property type="entry name" value="HscB_C_sf"/>
</dbReference>
<evidence type="ECO:0000256" key="1">
    <source>
        <dbReference type="ARBA" id="ARBA00010476"/>
    </source>
</evidence>
<dbReference type="InterPro" id="IPR004640">
    <property type="entry name" value="HscB"/>
</dbReference>
<dbReference type="AlphaFoldDB" id="Q6E6H0"/>
<dbReference type="PANTHER" id="PTHR14021:SF15">
    <property type="entry name" value="IRON-SULFUR CLUSTER CO-CHAPERONE PROTEIN HSCB"/>
    <property type="match status" value="1"/>
</dbReference>
<dbReference type="PANTHER" id="PTHR14021">
    <property type="entry name" value="IRON-SULFUR CLUSTER CO-CHAPERONE PROTEIN HSCB"/>
    <property type="match status" value="1"/>
</dbReference>
<dbReference type="SUPFAM" id="SSF46565">
    <property type="entry name" value="Chaperone J-domain"/>
    <property type="match status" value="1"/>
</dbReference>
<sequence>MLQKPSFFSLFGMSPVFHIDKDALKRTYHVLCRQHHPDVTKTESRLAEINEAYRTLENDLRRAEYMNAAPIPRLDEKFLVEIMEYEDQIHGLGSARALEKLRAELDRRVRECYQNYMKPECLAKWRYFERLIEMLNKKEETLELH</sequence>
<dbReference type="SMART" id="SM00271">
    <property type="entry name" value="DnaJ"/>
    <property type="match status" value="1"/>
</dbReference>
<dbReference type="Gene3D" id="1.20.1280.20">
    <property type="entry name" value="HscB, C-terminal domain"/>
    <property type="match status" value="1"/>
</dbReference>
<dbReference type="InterPro" id="IPR009073">
    <property type="entry name" value="HscB_oligo_C"/>
</dbReference>
<dbReference type="GO" id="GO:0051087">
    <property type="term" value="F:protein-folding chaperone binding"/>
    <property type="evidence" value="ECO:0007669"/>
    <property type="project" value="InterPro"/>
</dbReference>
<dbReference type="GO" id="GO:0044571">
    <property type="term" value="P:[2Fe-2S] cluster assembly"/>
    <property type="evidence" value="ECO:0007669"/>
    <property type="project" value="InterPro"/>
</dbReference>
<feature type="domain" description="J" evidence="4">
    <location>
        <begin position="6"/>
        <end position="69"/>
    </location>
</feature>
<dbReference type="GO" id="GO:0005739">
    <property type="term" value="C:mitochondrion"/>
    <property type="evidence" value="ECO:0007669"/>
    <property type="project" value="TreeGrafter"/>
</dbReference>
<feature type="coiled-coil region" evidence="3">
    <location>
        <begin position="39"/>
        <end position="66"/>
    </location>
</feature>
<dbReference type="SUPFAM" id="SSF47144">
    <property type="entry name" value="HSC20 (HSCB), C-terminal oligomerisation domain"/>
    <property type="match status" value="1"/>
</dbReference>
<accession>Q6E6H0</accession>
<evidence type="ECO:0000313" key="5">
    <source>
        <dbReference type="EMBL" id="AAT12317.1"/>
    </source>
</evidence>
<proteinExistence type="inferred from homology"/>
<name>Q6E6H0_ANTLO</name>
<dbReference type="GO" id="GO:0001671">
    <property type="term" value="F:ATPase activator activity"/>
    <property type="evidence" value="ECO:0007669"/>
    <property type="project" value="InterPro"/>
</dbReference>
<comment type="similarity">
    <text evidence="1">Belongs to the HscB family.</text>
</comment>
<evidence type="ECO:0000256" key="3">
    <source>
        <dbReference type="SAM" id="Coils"/>
    </source>
</evidence>
<reference evidence="5" key="1">
    <citation type="journal article" date="2004" name="Curr. Biol.">
        <title>Genome compaction and stability in microsporidian intracellular parasites.</title>
        <authorList>
            <person name="Slamovits C.H."/>
            <person name="Fast N.M."/>
            <person name="Law J.S."/>
            <person name="Keeling P.J."/>
        </authorList>
    </citation>
    <scope>NUCLEOTIDE SEQUENCE</scope>
</reference>
<dbReference type="CDD" id="cd06257">
    <property type="entry name" value="DnaJ"/>
    <property type="match status" value="1"/>
</dbReference>
<keyword evidence="2" id="KW-0143">Chaperone</keyword>
<dbReference type="InterPro" id="IPR036869">
    <property type="entry name" value="J_dom_sf"/>
</dbReference>
<dbReference type="Pfam" id="PF00226">
    <property type="entry name" value="DnaJ"/>
    <property type="match status" value="1"/>
</dbReference>
<evidence type="ECO:0000259" key="4">
    <source>
        <dbReference type="PROSITE" id="PS50076"/>
    </source>
</evidence>
<dbReference type="Pfam" id="PF07743">
    <property type="entry name" value="HSCB_C"/>
    <property type="match status" value="1"/>
</dbReference>
<dbReference type="InterPro" id="IPR001623">
    <property type="entry name" value="DnaJ_domain"/>
</dbReference>
<keyword evidence="3" id="KW-0175">Coiled coil</keyword>
<evidence type="ECO:0000256" key="2">
    <source>
        <dbReference type="ARBA" id="ARBA00023186"/>
    </source>
</evidence>
<dbReference type="Gene3D" id="1.10.287.110">
    <property type="entry name" value="DnaJ domain"/>
    <property type="match status" value="1"/>
</dbReference>
<protein>
    <submittedName>
        <fullName evidence="5">HSB-like chaperone-like protein</fullName>
    </submittedName>
</protein>
<dbReference type="EMBL" id="AY548889">
    <property type="protein sequence ID" value="AAT12317.1"/>
    <property type="molecule type" value="Genomic_DNA"/>
</dbReference>
<dbReference type="GO" id="GO:0051259">
    <property type="term" value="P:protein complex oligomerization"/>
    <property type="evidence" value="ECO:0007669"/>
    <property type="project" value="InterPro"/>
</dbReference>